<evidence type="ECO:0000313" key="2">
    <source>
        <dbReference type="Proteomes" id="UP000027222"/>
    </source>
</evidence>
<name>A0A067SQN9_GALM3</name>
<dbReference type="AlphaFoldDB" id="A0A067SQN9"/>
<protein>
    <submittedName>
        <fullName evidence="1">Uncharacterized protein</fullName>
    </submittedName>
</protein>
<keyword evidence="2" id="KW-1185">Reference proteome</keyword>
<dbReference type="Proteomes" id="UP000027222">
    <property type="component" value="Unassembled WGS sequence"/>
</dbReference>
<reference evidence="2" key="1">
    <citation type="journal article" date="2014" name="Proc. Natl. Acad. Sci. U.S.A.">
        <title>Extensive sampling of basidiomycete genomes demonstrates inadequacy of the white-rot/brown-rot paradigm for wood decay fungi.</title>
        <authorList>
            <person name="Riley R."/>
            <person name="Salamov A.A."/>
            <person name="Brown D.W."/>
            <person name="Nagy L.G."/>
            <person name="Floudas D."/>
            <person name="Held B.W."/>
            <person name="Levasseur A."/>
            <person name="Lombard V."/>
            <person name="Morin E."/>
            <person name="Otillar R."/>
            <person name="Lindquist E.A."/>
            <person name="Sun H."/>
            <person name="LaButti K.M."/>
            <person name="Schmutz J."/>
            <person name="Jabbour D."/>
            <person name="Luo H."/>
            <person name="Baker S.E."/>
            <person name="Pisabarro A.G."/>
            <person name="Walton J.D."/>
            <person name="Blanchette R.A."/>
            <person name="Henrissat B."/>
            <person name="Martin F."/>
            <person name="Cullen D."/>
            <person name="Hibbett D.S."/>
            <person name="Grigoriev I.V."/>
        </authorList>
    </citation>
    <scope>NUCLEOTIDE SEQUENCE [LARGE SCALE GENOMIC DNA]</scope>
    <source>
        <strain evidence="2">CBS 339.88</strain>
    </source>
</reference>
<organism evidence="1 2">
    <name type="scientific">Galerina marginata (strain CBS 339.88)</name>
    <dbReference type="NCBI Taxonomy" id="685588"/>
    <lineage>
        <taxon>Eukaryota</taxon>
        <taxon>Fungi</taxon>
        <taxon>Dikarya</taxon>
        <taxon>Basidiomycota</taxon>
        <taxon>Agaricomycotina</taxon>
        <taxon>Agaricomycetes</taxon>
        <taxon>Agaricomycetidae</taxon>
        <taxon>Agaricales</taxon>
        <taxon>Agaricineae</taxon>
        <taxon>Strophariaceae</taxon>
        <taxon>Galerina</taxon>
    </lineage>
</organism>
<dbReference type="EMBL" id="KL142404">
    <property type="protein sequence ID" value="KDR69093.1"/>
    <property type="molecule type" value="Genomic_DNA"/>
</dbReference>
<accession>A0A067SQN9</accession>
<gene>
    <name evidence="1" type="ORF">GALMADRAFT_145812</name>
</gene>
<sequence>MSLAHLEFELSDIFVSEPSHHVDTMFKFSTQATLQLVFHHHHRADPPSLPFPHESLARRNTLIGIIEPTTIRELH</sequence>
<dbReference type="HOGENOM" id="CLU_2671235_0_0_1"/>
<evidence type="ECO:0000313" key="1">
    <source>
        <dbReference type="EMBL" id="KDR69093.1"/>
    </source>
</evidence>
<proteinExistence type="predicted"/>